<dbReference type="Pfam" id="PF04542">
    <property type="entry name" value="Sigma70_r2"/>
    <property type="match status" value="1"/>
</dbReference>
<keyword evidence="3" id="KW-0731">Sigma factor</keyword>
<dbReference type="InterPro" id="IPR039425">
    <property type="entry name" value="RNA_pol_sigma-70-like"/>
</dbReference>
<dbReference type="NCBIfam" id="TIGR02937">
    <property type="entry name" value="sigma70-ECF"/>
    <property type="match status" value="1"/>
</dbReference>
<dbReference type="Gene3D" id="1.10.1740.10">
    <property type="match status" value="1"/>
</dbReference>
<evidence type="ECO:0000313" key="7">
    <source>
        <dbReference type="EMBL" id="WEK34720.1"/>
    </source>
</evidence>
<evidence type="ECO:0000259" key="5">
    <source>
        <dbReference type="Pfam" id="PF04542"/>
    </source>
</evidence>
<dbReference type="PANTHER" id="PTHR43133">
    <property type="entry name" value="RNA POLYMERASE ECF-TYPE SIGMA FACTO"/>
    <property type="match status" value="1"/>
</dbReference>
<dbReference type="AlphaFoldDB" id="A0AAJ5WQ43"/>
<feature type="domain" description="RNA polymerase sigma-70 region 2" evidence="5">
    <location>
        <begin position="33"/>
        <end position="97"/>
    </location>
</feature>
<dbReference type="Proteomes" id="UP001220610">
    <property type="component" value="Chromosome"/>
</dbReference>
<dbReference type="SUPFAM" id="SSF88659">
    <property type="entry name" value="Sigma3 and sigma4 domains of RNA polymerase sigma factors"/>
    <property type="match status" value="1"/>
</dbReference>
<evidence type="ECO:0000256" key="4">
    <source>
        <dbReference type="ARBA" id="ARBA00023163"/>
    </source>
</evidence>
<dbReference type="InterPro" id="IPR014284">
    <property type="entry name" value="RNA_pol_sigma-70_dom"/>
</dbReference>
<feature type="domain" description="RNA polymerase sigma factor 70 region 4 type 2" evidence="6">
    <location>
        <begin position="127"/>
        <end position="178"/>
    </location>
</feature>
<dbReference type="GO" id="GO:0016987">
    <property type="term" value="F:sigma factor activity"/>
    <property type="evidence" value="ECO:0007669"/>
    <property type="project" value="UniProtKB-KW"/>
</dbReference>
<dbReference type="SUPFAM" id="SSF88946">
    <property type="entry name" value="Sigma2 domain of RNA polymerase sigma factors"/>
    <property type="match status" value="1"/>
</dbReference>
<name>A0AAJ5WQ43_9BACT</name>
<dbReference type="GO" id="GO:0006352">
    <property type="term" value="P:DNA-templated transcription initiation"/>
    <property type="evidence" value="ECO:0007669"/>
    <property type="project" value="InterPro"/>
</dbReference>
<evidence type="ECO:0000259" key="6">
    <source>
        <dbReference type="Pfam" id="PF08281"/>
    </source>
</evidence>
<keyword evidence="4" id="KW-0804">Transcription</keyword>
<dbReference type="PANTHER" id="PTHR43133:SF46">
    <property type="entry name" value="RNA POLYMERASE SIGMA-70 FACTOR ECF SUBFAMILY"/>
    <property type="match status" value="1"/>
</dbReference>
<dbReference type="GO" id="GO:0003677">
    <property type="term" value="F:DNA binding"/>
    <property type="evidence" value="ECO:0007669"/>
    <property type="project" value="InterPro"/>
</dbReference>
<evidence type="ECO:0000256" key="3">
    <source>
        <dbReference type="ARBA" id="ARBA00023082"/>
    </source>
</evidence>
<accession>A0AAJ5WQ43</accession>
<sequence length="201" mass="22704">MNAISHTQHSAQDLLLQLICEGDEKAFEQLYFLHKDRVYEIALVYTESPQLSEEILQDVFVQVWTKRLELPSIADFRSWLFIMARNRAFNVLRSVARAEAQLRVLLQQAPATADMADQQLLAADVDLQLREAMKLLTPAQLKAFELFKINGLSREETADAMGISPNTAKVHVMQAMRTIRAYLVGKNVLAPSSLCLAIFIS</sequence>
<dbReference type="EMBL" id="CP119311">
    <property type="protein sequence ID" value="WEK34720.1"/>
    <property type="molecule type" value="Genomic_DNA"/>
</dbReference>
<dbReference type="Pfam" id="PF08281">
    <property type="entry name" value="Sigma70_r4_2"/>
    <property type="match status" value="1"/>
</dbReference>
<comment type="similarity">
    <text evidence="1">Belongs to the sigma-70 factor family. ECF subfamily.</text>
</comment>
<dbReference type="InterPro" id="IPR036388">
    <property type="entry name" value="WH-like_DNA-bd_sf"/>
</dbReference>
<dbReference type="InterPro" id="IPR013324">
    <property type="entry name" value="RNA_pol_sigma_r3/r4-like"/>
</dbReference>
<proteinExistence type="inferred from homology"/>
<dbReference type="InterPro" id="IPR013249">
    <property type="entry name" value="RNA_pol_sigma70_r4_t2"/>
</dbReference>
<evidence type="ECO:0000313" key="8">
    <source>
        <dbReference type="Proteomes" id="UP001220610"/>
    </source>
</evidence>
<keyword evidence="2" id="KW-0805">Transcription regulation</keyword>
<evidence type="ECO:0000256" key="1">
    <source>
        <dbReference type="ARBA" id="ARBA00010641"/>
    </source>
</evidence>
<evidence type="ECO:0000256" key="2">
    <source>
        <dbReference type="ARBA" id="ARBA00023015"/>
    </source>
</evidence>
<protein>
    <submittedName>
        <fullName evidence="7">Sigma-70 family RNA polymerase sigma factor</fullName>
    </submittedName>
</protein>
<dbReference type="InterPro" id="IPR013325">
    <property type="entry name" value="RNA_pol_sigma_r2"/>
</dbReference>
<dbReference type="InterPro" id="IPR007627">
    <property type="entry name" value="RNA_pol_sigma70_r2"/>
</dbReference>
<dbReference type="Gene3D" id="1.10.10.10">
    <property type="entry name" value="Winged helix-like DNA-binding domain superfamily/Winged helix DNA-binding domain"/>
    <property type="match status" value="1"/>
</dbReference>
<organism evidence="7 8">
    <name type="scientific">Candidatus Pseudobacter hemicellulosilyticus</name>
    <dbReference type="NCBI Taxonomy" id="3121375"/>
    <lineage>
        <taxon>Bacteria</taxon>
        <taxon>Pseudomonadati</taxon>
        <taxon>Bacteroidota</taxon>
        <taxon>Chitinophagia</taxon>
        <taxon>Chitinophagales</taxon>
        <taxon>Chitinophagaceae</taxon>
        <taxon>Pseudobacter</taxon>
    </lineage>
</organism>
<reference evidence="7" key="1">
    <citation type="submission" date="2023-03" db="EMBL/GenBank/DDBJ databases">
        <title>Andean soil-derived lignocellulolytic bacterial consortium as a source of novel taxa and putative plastic-active enzymes.</title>
        <authorList>
            <person name="Diaz-Garcia L."/>
            <person name="Chuvochina M."/>
            <person name="Feuerriegel G."/>
            <person name="Bunk B."/>
            <person name="Sproer C."/>
            <person name="Streit W.R."/>
            <person name="Rodriguez L.M."/>
            <person name="Overmann J."/>
            <person name="Jimenez D.J."/>
        </authorList>
    </citation>
    <scope>NUCLEOTIDE SEQUENCE</scope>
    <source>
        <strain evidence="7">MAG 7</strain>
    </source>
</reference>
<gene>
    <name evidence="7" type="ORF">P0Y53_19715</name>
</gene>